<evidence type="ECO:0000256" key="2">
    <source>
        <dbReference type="SAM" id="MobiDB-lite"/>
    </source>
</evidence>
<feature type="coiled-coil region" evidence="1">
    <location>
        <begin position="7"/>
        <end position="41"/>
    </location>
</feature>
<protein>
    <submittedName>
        <fullName evidence="3">Uncharacterized protein</fullName>
    </submittedName>
</protein>
<dbReference type="Proteomes" id="UP000231279">
    <property type="component" value="Unassembled WGS sequence"/>
</dbReference>
<keyword evidence="1" id="KW-0175">Coiled coil</keyword>
<evidence type="ECO:0000313" key="3">
    <source>
        <dbReference type="EMBL" id="PIN02980.1"/>
    </source>
</evidence>
<comment type="caution">
    <text evidence="3">The sequence shown here is derived from an EMBL/GenBank/DDBJ whole genome shotgun (WGS) entry which is preliminary data.</text>
</comment>
<dbReference type="EMBL" id="NKXS01005690">
    <property type="protein sequence ID" value="PIN02980.1"/>
    <property type="molecule type" value="Genomic_DNA"/>
</dbReference>
<gene>
    <name evidence="3" type="ORF">CDL12_24504</name>
</gene>
<dbReference type="AlphaFoldDB" id="A0A2G9GDA3"/>
<feature type="compositionally biased region" description="Basic and acidic residues" evidence="2">
    <location>
        <begin position="154"/>
        <end position="167"/>
    </location>
</feature>
<dbReference type="OrthoDB" id="657513at2759"/>
<proteinExistence type="predicted"/>
<evidence type="ECO:0000313" key="4">
    <source>
        <dbReference type="Proteomes" id="UP000231279"/>
    </source>
</evidence>
<sequence length="394" mass="44938">MNQQKKIEELEAQLQEAEDIVRDLREELGEVQDELERVKKYNLQHVNEPNNARSREMETITYSYPSNNFLHLNSQDEFAVSSHVKLPNPRQINKSCECNSKIVCICSSYVGTRDLPSIILRGKEPGPYRNGCTQRILACERHLLDRELCLSGKTDKEKEKNNSREQEEGSGAKTVSGLEKKMLPNIQKRKRAPRQRKTVMPLSVKQADLFQRHVRVLDKDSAYSSENSAKIAPILSSDKAEESSMKQTNLVETFGGRIIEEDGVKEIMVQLREGTGFAESLSSPDYKVDAENIDMMSNGLESNPFDTIKKLPSQSVRGGAIKYTFQRKRKREALSGPENDASPETKTKTGGEQNCEQNLERPRSRLSMELSRDSRRMAQVARQLISLSERKWWD</sequence>
<evidence type="ECO:0000256" key="1">
    <source>
        <dbReference type="SAM" id="Coils"/>
    </source>
</evidence>
<reference evidence="4" key="1">
    <citation type="journal article" date="2018" name="Gigascience">
        <title>Genome assembly of the Pink Ipe (Handroanthus impetiginosus, Bignoniaceae), a highly valued, ecologically keystone Neotropical timber forest tree.</title>
        <authorList>
            <person name="Silva-Junior O.B."/>
            <person name="Grattapaglia D."/>
            <person name="Novaes E."/>
            <person name="Collevatti R.G."/>
        </authorList>
    </citation>
    <scope>NUCLEOTIDE SEQUENCE [LARGE SCALE GENOMIC DNA]</scope>
    <source>
        <strain evidence="4">cv. UFG-1</strain>
    </source>
</reference>
<accession>A0A2G9GDA3</accession>
<dbReference type="PANTHER" id="PTHR34778">
    <property type="entry name" value="OS02G0580700 PROTEIN"/>
    <property type="match status" value="1"/>
</dbReference>
<name>A0A2G9GDA3_9LAMI</name>
<feature type="region of interest" description="Disordered" evidence="2">
    <location>
        <begin position="154"/>
        <end position="180"/>
    </location>
</feature>
<dbReference type="STRING" id="429701.A0A2G9GDA3"/>
<organism evidence="3 4">
    <name type="scientific">Handroanthus impetiginosus</name>
    <dbReference type="NCBI Taxonomy" id="429701"/>
    <lineage>
        <taxon>Eukaryota</taxon>
        <taxon>Viridiplantae</taxon>
        <taxon>Streptophyta</taxon>
        <taxon>Embryophyta</taxon>
        <taxon>Tracheophyta</taxon>
        <taxon>Spermatophyta</taxon>
        <taxon>Magnoliopsida</taxon>
        <taxon>eudicotyledons</taxon>
        <taxon>Gunneridae</taxon>
        <taxon>Pentapetalae</taxon>
        <taxon>asterids</taxon>
        <taxon>lamiids</taxon>
        <taxon>Lamiales</taxon>
        <taxon>Bignoniaceae</taxon>
        <taxon>Crescentiina</taxon>
        <taxon>Tabebuia alliance</taxon>
        <taxon>Handroanthus</taxon>
    </lineage>
</organism>
<feature type="region of interest" description="Disordered" evidence="2">
    <location>
        <begin position="327"/>
        <end position="377"/>
    </location>
</feature>
<keyword evidence="4" id="KW-1185">Reference proteome</keyword>
<dbReference type="PANTHER" id="PTHR34778:SF2">
    <property type="entry name" value="OS02G0580700 PROTEIN"/>
    <property type="match status" value="1"/>
</dbReference>